<dbReference type="Pfam" id="PF02777">
    <property type="entry name" value="Sod_Fe_C"/>
    <property type="match status" value="2"/>
</dbReference>
<dbReference type="OrthoDB" id="275227at2759"/>
<dbReference type="PANTHER" id="PTHR43595:SF2">
    <property type="entry name" value="SMALL RIBOSOMAL SUBUNIT PROTEIN MS42"/>
    <property type="match status" value="1"/>
</dbReference>
<dbReference type="AlphaFoldDB" id="A0A6G1GUV2"/>
<evidence type="ECO:0000256" key="2">
    <source>
        <dbReference type="SAM" id="MobiDB-lite"/>
    </source>
</evidence>
<feature type="domain" description="Manganese/iron superoxide dismutase C-terminal" evidence="3">
    <location>
        <begin position="242"/>
        <end position="280"/>
    </location>
</feature>
<evidence type="ECO:0000256" key="1">
    <source>
        <dbReference type="ARBA" id="ARBA00037226"/>
    </source>
</evidence>
<feature type="region of interest" description="Disordered" evidence="2">
    <location>
        <begin position="284"/>
        <end position="313"/>
    </location>
</feature>
<feature type="domain" description="Manganese/iron superoxide dismutase C-terminal" evidence="3">
    <location>
        <begin position="135"/>
        <end position="196"/>
    </location>
</feature>
<proteinExistence type="predicted"/>
<dbReference type="Gene3D" id="3.55.40.20">
    <property type="entry name" value="Iron/manganese superoxide dismutase, C-terminal domain"/>
    <property type="match status" value="1"/>
</dbReference>
<accession>A0A6G1GUV2</accession>
<protein>
    <submittedName>
        <fullName evidence="4">Manganese and iron superoxide dismutase</fullName>
    </submittedName>
</protein>
<organism evidence="4 5">
    <name type="scientific">Aulographum hederae CBS 113979</name>
    <dbReference type="NCBI Taxonomy" id="1176131"/>
    <lineage>
        <taxon>Eukaryota</taxon>
        <taxon>Fungi</taxon>
        <taxon>Dikarya</taxon>
        <taxon>Ascomycota</taxon>
        <taxon>Pezizomycotina</taxon>
        <taxon>Dothideomycetes</taxon>
        <taxon>Pleosporomycetidae</taxon>
        <taxon>Aulographales</taxon>
        <taxon>Aulographaceae</taxon>
    </lineage>
</organism>
<reference evidence="4" key="1">
    <citation type="journal article" date="2020" name="Stud. Mycol.">
        <title>101 Dothideomycetes genomes: a test case for predicting lifestyles and emergence of pathogens.</title>
        <authorList>
            <person name="Haridas S."/>
            <person name="Albert R."/>
            <person name="Binder M."/>
            <person name="Bloem J."/>
            <person name="Labutti K."/>
            <person name="Salamov A."/>
            <person name="Andreopoulos B."/>
            <person name="Baker S."/>
            <person name="Barry K."/>
            <person name="Bills G."/>
            <person name="Bluhm B."/>
            <person name="Cannon C."/>
            <person name="Castanera R."/>
            <person name="Culley D."/>
            <person name="Daum C."/>
            <person name="Ezra D."/>
            <person name="Gonzalez J."/>
            <person name="Henrissat B."/>
            <person name="Kuo A."/>
            <person name="Liang C."/>
            <person name="Lipzen A."/>
            <person name="Lutzoni F."/>
            <person name="Magnuson J."/>
            <person name="Mondo S."/>
            <person name="Nolan M."/>
            <person name="Ohm R."/>
            <person name="Pangilinan J."/>
            <person name="Park H.-J."/>
            <person name="Ramirez L."/>
            <person name="Alfaro M."/>
            <person name="Sun H."/>
            <person name="Tritt A."/>
            <person name="Yoshinaga Y."/>
            <person name="Zwiers L.-H."/>
            <person name="Turgeon B."/>
            <person name="Goodwin S."/>
            <person name="Spatafora J."/>
            <person name="Crous P."/>
            <person name="Grigoriev I."/>
        </authorList>
    </citation>
    <scope>NUCLEOTIDE SEQUENCE</scope>
    <source>
        <strain evidence="4">CBS 113979</strain>
    </source>
</reference>
<dbReference type="InterPro" id="IPR019832">
    <property type="entry name" value="Mn/Fe_SOD_C"/>
</dbReference>
<dbReference type="GO" id="GO:0046872">
    <property type="term" value="F:metal ion binding"/>
    <property type="evidence" value="ECO:0007669"/>
    <property type="project" value="InterPro"/>
</dbReference>
<comment type="function">
    <text evidence="1">Component of the mitochondrial ribosome (mitoribosome), a dedicated translation machinery responsible for the synthesis of mitochondrial genome-encoded proteins, including at least some of the essential transmembrane subunits of the mitochondrial respiratory chain. The mitoribosomes are attached to the mitochondrial inner membrane and translation products are cotranslationally integrated into the membrane.</text>
</comment>
<gene>
    <name evidence="4" type="ORF">K402DRAFT_395614</name>
</gene>
<evidence type="ECO:0000313" key="5">
    <source>
        <dbReference type="Proteomes" id="UP000800041"/>
    </source>
</evidence>
<dbReference type="InterPro" id="IPR036324">
    <property type="entry name" value="Mn/Fe_SOD_N_sf"/>
</dbReference>
<dbReference type="SUPFAM" id="SSF46609">
    <property type="entry name" value="Fe,Mn superoxide dismutase (SOD), N-terminal domain"/>
    <property type="match status" value="1"/>
</dbReference>
<dbReference type="GO" id="GO:0005737">
    <property type="term" value="C:cytoplasm"/>
    <property type="evidence" value="ECO:0007669"/>
    <property type="project" value="TreeGrafter"/>
</dbReference>
<dbReference type="EMBL" id="ML977167">
    <property type="protein sequence ID" value="KAF1984592.1"/>
    <property type="molecule type" value="Genomic_DNA"/>
</dbReference>
<dbReference type="InterPro" id="IPR036314">
    <property type="entry name" value="SOD_C_sf"/>
</dbReference>
<evidence type="ECO:0000313" key="4">
    <source>
        <dbReference type="EMBL" id="KAF1984592.1"/>
    </source>
</evidence>
<dbReference type="SUPFAM" id="SSF54719">
    <property type="entry name" value="Fe,Mn superoxide dismutase (SOD), C-terminal domain"/>
    <property type="match status" value="1"/>
</dbReference>
<sequence>MILRPIATSRQPLLRAAKRCTLDRVPISQPCARRHIRSLAPLKHFETFERNGVPNFLSSHGFLMGWTQYQKYLTNRLDNLTKGTTLENLPIFDIINNEARNPAHANLFNYASALWNNHCFFEGLSPSTEPVPMSRALESQLLDSYPSIETLKKTFVGTASAMFGPGYVWLVRAKIGQQERFRVLATYNAGTPFPQAHWRRQPIDANNHNEQSAVQNRVGSFGRHSAKAPDPSRPPGYIPSIRPIVCVSTWPHVHLRDYGFDKRRYLERFWDSIDWDVAEMRANASKDKDDTSTNTASPLIRRVNMPEQPATLV</sequence>
<dbReference type="Proteomes" id="UP000800041">
    <property type="component" value="Unassembled WGS sequence"/>
</dbReference>
<dbReference type="GO" id="GO:0004784">
    <property type="term" value="F:superoxide dismutase activity"/>
    <property type="evidence" value="ECO:0007669"/>
    <property type="project" value="InterPro"/>
</dbReference>
<name>A0A6G1GUV2_9PEZI</name>
<keyword evidence="5" id="KW-1185">Reference proteome</keyword>
<evidence type="ECO:0000259" key="3">
    <source>
        <dbReference type="Pfam" id="PF02777"/>
    </source>
</evidence>
<dbReference type="PANTHER" id="PTHR43595">
    <property type="entry name" value="37S RIBOSOMAL PROTEIN S26, MITOCHONDRIAL"/>
    <property type="match status" value="1"/>
</dbReference>